<dbReference type="Proteomes" id="UP000675554">
    <property type="component" value="Unassembled WGS sequence"/>
</dbReference>
<dbReference type="PANTHER" id="PTHR38465:SF2">
    <property type="entry name" value="HTH-TYPE TRANSCRIPTIONAL REGULATOR MMPR5"/>
    <property type="match status" value="1"/>
</dbReference>
<evidence type="ECO:0008006" key="6">
    <source>
        <dbReference type="Google" id="ProtNLM"/>
    </source>
</evidence>
<name>A0A8T4IXH3_9ACTN</name>
<keyword evidence="5" id="KW-1185">Reference proteome</keyword>
<reference evidence="4" key="1">
    <citation type="submission" date="2021-04" db="EMBL/GenBank/DDBJ databases">
        <title>Sequencing of actinobacteria type strains.</title>
        <authorList>
            <person name="Nguyen G.-S."/>
            <person name="Wentzel A."/>
        </authorList>
    </citation>
    <scope>NUCLEOTIDE SEQUENCE</scope>
    <source>
        <strain evidence="4">DSM 42095</strain>
    </source>
</reference>
<dbReference type="InterPro" id="IPR036388">
    <property type="entry name" value="WH-like_DNA-bd_sf"/>
</dbReference>
<dbReference type="AlphaFoldDB" id="A0A8T4IXH3"/>
<dbReference type="EMBL" id="JAGSMN010000360">
    <property type="protein sequence ID" value="MBR7674587.1"/>
    <property type="molecule type" value="Genomic_DNA"/>
</dbReference>
<proteinExistence type="predicted"/>
<evidence type="ECO:0000256" key="3">
    <source>
        <dbReference type="ARBA" id="ARBA00023163"/>
    </source>
</evidence>
<dbReference type="GO" id="GO:0003677">
    <property type="term" value="F:DNA binding"/>
    <property type="evidence" value="ECO:0007669"/>
    <property type="project" value="UniProtKB-KW"/>
</dbReference>
<organism evidence="4 5">
    <name type="scientific">Streptomyces daliensis</name>
    <dbReference type="NCBI Taxonomy" id="299421"/>
    <lineage>
        <taxon>Bacteria</taxon>
        <taxon>Bacillati</taxon>
        <taxon>Actinomycetota</taxon>
        <taxon>Actinomycetes</taxon>
        <taxon>Kitasatosporales</taxon>
        <taxon>Streptomycetaceae</taxon>
        <taxon>Streptomyces</taxon>
    </lineage>
</organism>
<sequence>MSQEAEDVETEAETEDADVHDALVEEFGLHIGRAMGWPRMAGRAAGLLMLSERPMTLAQLQDAPGASKGSVSEITRLLIAHGTVERSKEAGQRHFVYRWRDDAWAGCLQHVVASTARLRDLADDARERGAGMSAVRRERRERLDEMRAYYHFVTPPSRRRGGFSLRRVGVATDQPGP</sequence>
<comment type="caution">
    <text evidence="4">The sequence shown here is derived from an EMBL/GenBank/DDBJ whole genome shotgun (WGS) entry which is preliminary data.</text>
</comment>
<gene>
    <name evidence="4" type="ORF">KDA82_16490</name>
</gene>
<evidence type="ECO:0000256" key="1">
    <source>
        <dbReference type="ARBA" id="ARBA00023015"/>
    </source>
</evidence>
<keyword evidence="1" id="KW-0805">Transcription regulation</keyword>
<dbReference type="PANTHER" id="PTHR38465">
    <property type="entry name" value="HTH-TYPE TRANSCRIPTIONAL REGULATOR MJ1563-RELATED"/>
    <property type="match status" value="1"/>
</dbReference>
<evidence type="ECO:0000313" key="5">
    <source>
        <dbReference type="Proteomes" id="UP000675554"/>
    </source>
</evidence>
<keyword evidence="3" id="KW-0804">Transcription</keyword>
<protein>
    <recommendedName>
        <fullName evidence="6">HTH marR-type domain-containing protein</fullName>
    </recommendedName>
</protein>
<evidence type="ECO:0000313" key="4">
    <source>
        <dbReference type="EMBL" id="MBR7674587.1"/>
    </source>
</evidence>
<keyword evidence="2" id="KW-0238">DNA-binding</keyword>
<evidence type="ECO:0000256" key="2">
    <source>
        <dbReference type="ARBA" id="ARBA00023125"/>
    </source>
</evidence>
<dbReference type="InterPro" id="IPR036390">
    <property type="entry name" value="WH_DNA-bd_sf"/>
</dbReference>
<dbReference type="InterPro" id="IPR052362">
    <property type="entry name" value="HTH-GbsR_regulator"/>
</dbReference>
<accession>A0A8T4IXH3</accession>
<dbReference type="Gene3D" id="1.10.10.10">
    <property type="entry name" value="Winged helix-like DNA-binding domain superfamily/Winged helix DNA-binding domain"/>
    <property type="match status" value="1"/>
</dbReference>
<dbReference type="SUPFAM" id="SSF46785">
    <property type="entry name" value="Winged helix' DNA-binding domain"/>
    <property type="match status" value="1"/>
</dbReference>